<gene>
    <name evidence="2" type="primary">LOC109053785</name>
</gene>
<accession>A0A9R0AVN3</accession>
<evidence type="ECO:0000313" key="2">
    <source>
        <dbReference type="RefSeq" id="XP_042611980.1"/>
    </source>
</evidence>
<keyword evidence="1" id="KW-1133">Transmembrane helix</keyword>
<sequence>MFGDREQQTVLAELNGKTGEILTRDDVADERFRDILELDETTGSLTITNTRTAHTGVYKLEIRSSSGDSEQTFIVTVREKVEQKLLKGGESVTLKPDTEIQRDDLILWMFGDQDKLIAQIRGGTGETYDDVNKRLRDRLKLDKKTGSLTITKIEAEHTGLYKLQIISSRGTLVKRFKVLIQQRDVVVAAGDICFVYTRVLTEIQSDEMRSNLLYQPETPCLLVSQGGLPTKPGAENDSLILSALSSFTLLTCSAVLCSGFLSILLPRFDQRLRLYPTLSTSQGIVLSLPVGAVPRLSTSVL</sequence>
<dbReference type="GeneID" id="109053785"/>
<dbReference type="PANTHER" id="PTHR21063">
    <property type="entry name" value="LFA-3"/>
    <property type="match status" value="1"/>
</dbReference>
<dbReference type="KEGG" id="ccar:109053785"/>
<dbReference type="PANTHER" id="PTHR21063:SF4">
    <property type="entry name" value="CD48 ANTIGEN-RELATED"/>
    <property type="match status" value="1"/>
</dbReference>
<dbReference type="RefSeq" id="XP_042611980.1">
    <property type="nucleotide sequence ID" value="XM_042756046.1"/>
</dbReference>
<evidence type="ECO:0000256" key="1">
    <source>
        <dbReference type="SAM" id="Phobius"/>
    </source>
</evidence>
<dbReference type="OrthoDB" id="8741746at2759"/>
<name>A0A9R0AVN3_CYPCA</name>
<feature type="transmembrane region" description="Helical" evidence="1">
    <location>
        <begin position="239"/>
        <end position="265"/>
    </location>
</feature>
<reference evidence="2" key="1">
    <citation type="submission" date="2025-08" db="UniProtKB">
        <authorList>
            <consortium name="RefSeq"/>
        </authorList>
    </citation>
    <scope>IDENTIFICATION</scope>
    <source>
        <tissue evidence="2">Muscle</tissue>
    </source>
</reference>
<keyword evidence="1" id="KW-0812">Transmembrane</keyword>
<proteinExistence type="predicted"/>
<dbReference type="Proteomes" id="UP001155660">
    <property type="component" value="Unplaced"/>
</dbReference>
<keyword evidence="1" id="KW-0472">Membrane</keyword>
<organism evidence="2">
    <name type="scientific">Cyprinus carpio</name>
    <name type="common">Common carp</name>
    <dbReference type="NCBI Taxonomy" id="7962"/>
    <lineage>
        <taxon>Eukaryota</taxon>
        <taxon>Metazoa</taxon>
        <taxon>Chordata</taxon>
        <taxon>Craniata</taxon>
        <taxon>Vertebrata</taxon>
        <taxon>Euteleostomi</taxon>
        <taxon>Actinopterygii</taxon>
        <taxon>Neopterygii</taxon>
        <taxon>Teleostei</taxon>
        <taxon>Ostariophysi</taxon>
        <taxon>Cypriniformes</taxon>
        <taxon>Cyprinidae</taxon>
        <taxon>Cyprininae</taxon>
        <taxon>Cyprinus</taxon>
    </lineage>
</organism>
<protein>
    <submittedName>
        <fullName evidence="2">Uncharacterized protein LOC109053785</fullName>
    </submittedName>
</protein>
<dbReference type="AlphaFoldDB" id="A0A9R0AVN3"/>